<dbReference type="eggNOG" id="COG2755">
    <property type="taxonomic scope" value="Bacteria"/>
</dbReference>
<dbReference type="Gene3D" id="3.40.50.1110">
    <property type="entry name" value="SGNH hydrolase"/>
    <property type="match status" value="1"/>
</dbReference>
<keyword evidence="3" id="KW-1185">Reference proteome</keyword>
<evidence type="ECO:0000313" key="3">
    <source>
        <dbReference type="Proteomes" id="UP000006201"/>
    </source>
</evidence>
<dbReference type="PANTHER" id="PTHR30383">
    <property type="entry name" value="THIOESTERASE 1/PROTEASE 1/LYSOPHOSPHOLIPASE L1"/>
    <property type="match status" value="1"/>
</dbReference>
<feature type="domain" description="SGNH hydrolase-type esterase" evidence="1">
    <location>
        <begin position="6"/>
        <end position="174"/>
    </location>
</feature>
<dbReference type="SUPFAM" id="SSF52266">
    <property type="entry name" value="SGNH hydrolase"/>
    <property type="match status" value="1"/>
</dbReference>
<dbReference type="STRING" id="87626.PTD2_22127"/>
<accession>A4CB01</accession>
<comment type="caution">
    <text evidence="2">The sequence shown here is derived from an EMBL/GenBank/DDBJ whole genome shotgun (WGS) entry which is preliminary data.</text>
</comment>
<dbReference type="AlphaFoldDB" id="A4CB01"/>
<name>A4CB01_9GAMM</name>
<gene>
    <name evidence="2" type="ORF">PTD2_22127</name>
</gene>
<dbReference type="InterPro" id="IPR036514">
    <property type="entry name" value="SGNH_hydro_sf"/>
</dbReference>
<organism evidence="2 3">
    <name type="scientific">Pseudoalteromonas tunicata D2</name>
    <dbReference type="NCBI Taxonomy" id="87626"/>
    <lineage>
        <taxon>Bacteria</taxon>
        <taxon>Pseudomonadati</taxon>
        <taxon>Pseudomonadota</taxon>
        <taxon>Gammaproteobacteria</taxon>
        <taxon>Alteromonadales</taxon>
        <taxon>Pseudoalteromonadaceae</taxon>
        <taxon>Pseudoalteromonas</taxon>
    </lineage>
</organism>
<sequence>MKKIICFGDSNTFGITPQGGRFNANERWPTLLETLLNQTTTSKQFHVIEQGQPNRTLVHNPPFHGDKSGLRYFKNCLLDHQPDLALIMLGTNDLKRKFCLDASEIASGLNALITASLALQPALKVLIICPPPILEVGSYAQIYLGGAVKSLALESAYQAVAKELNCAFFAASSVVNSCPIEGIHWSAKQHTQLAQALVKVVIELCQHEF</sequence>
<dbReference type="HOGENOM" id="CLU_088167_0_0_6"/>
<protein>
    <recommendedName>
        <fullName evidence="1">SGNH hydrolase-type esterase domain-containing protein</fullName>
    </recommendedName>
</protein>
<dbReference type="InterPro" id="IPR013830">
    <property type="entry name" value="SGNH_hydro"/>
</dbReference>
<dbReference type="RefSeq" id="WP_009840386.1">
    <property type="nucleotide sequence ID" value="NZ_CH959301.1"/>
</dbReference>
<dbReference type="CDD" id="cd01839">
    <property type="entry name" value="SGNH_arylesterase_like"/>
    <property type="match status" value="1"/>
</dbReference>
<reference evidence="2 3" key="1">
    <citation type="submission" date="2006-02" db="EMBL/GenBank/DDBJ databases">
        <authorList>
            <person name="Moran M.A."/>
            <person name="Kjelleberg S."/>
            <person name="Egan S."/>
            <person name="Saunders N."/>
            <person name="Thomas T."/>
            <person name="Ferriera S."/>
            <person name="Johnson J."/>
            <person name="Kravitz S."/>
            <person name="Halpern A."/>
            <person name="Remington K."/>
            <person name="Beeson K."/>
            <person name="Tran B."/>
            <person name="Rogers Y.-H."/>
            <person name="Friedman R."/>
            <person name="Venter J.C."/>
        </authorList>
    </citation>
    <scope>NUCLEOTIDE SEQUENCE [LARGE SCALE GENOMIC DNA]</scope>
    <source>
        <strain evidence="2 3">D2</strain>
    </source>
</reference>
<dbReference type="Proteomes" id="UP000006201">
    <property type="component" value="Unassembled WGS sequence"/>
</dbReference>
<dbReference type="EMBL" id="AAOH01000004">
    <property type="protein sequence ID" value="EAR28559.1"/>
    <property type="molecule type" value="Genomic_DNA"/>
</dbReference>
<dbReference type="InterPro" id="IPR051532">
    <property type="entry name" value="Ester_Hydrolysis_Enzymes"/>
</dbReference>
<dbReference type="PANTHER" id="PTHR30383:SF29">
    <property type="entry name" value="SGNH HYDROLASE-TYPE ESTERASE DOMAIN-CONTAINING PROTEIN"/>
    <property type="match status" value="1"/>
</dbReference>
<evidence type="ECO:0000259" key="1">
    <source>
        <dbReference type="Pfam" id="PF13472"/>
    </source>
</evidence>
<dbReference type="Pfam" id="PF13472">
    <property type="entry name" value="Lipase_GDSL_2"/>
    <property type="match status" value="1"/>
</dbReference>
<proteinExistence type="predicted"/>
<dbReference type="GO" id="GO:0016788">
    <property type="term" value="F:hydrolase activity, acting on ester bonds"/>
    <property type="evidence" value="ECO:0007669"/>
    <property type="project" value="UniProtKB-ARBA"/>
</dbReference>
<dbReference type="OrthoDB" id="164654at2"/>
<evidence type="ECO:0000313" key="2">
    <source>
        <dbReference type="EMBL" id="EAR28559.1"/>
    </source>
</evidence>